<evidence type="ECO:0000256" key="4">
    <source>
        <dbReference type="ARBA" id="ARBA00023172"/>
    </source>
</evidence>
<dbReference type="InterPro" id="IPR036162">
    <property type="entry name" value="Resolvase-like_N_sf"/>
</dbReference>
<keyword evidence="2" id="KW-0229">DNA integration</keyword>
<keyword evidence="4" id="KW-0233">DNA recombination</keyword>
<dbReference type="AlphaFoldDB" id="A0A1X7AFV0"/>
<dbReference type="SMART" id="SM00857">
    <property type="entry name" value="Resolvase"/>
    <property type="match status" value="1"/>
</dbReference>
<proteinExistence type="inferred from homology"/>
<dbReference type="GO" id="GO:0000150">
    <property type="term" value="F:DNA strand exchange activity"/>
    <property type="evidence" value="ECO:0007669"/>
    <property type="project" value="InterPro"/>
</dbReference>
<accession>A0A1X7AFV0</accession>
<dbReference type="OrthoDB" id="9786476at2"/>
<dbReference type="InterPro" id="IPR050639">
    <property type="entry name" value="SSR_resolvase"/>
</dbReference>
<dbReference type="InterPro" id="IPR006119">
    <property type="entry name" value="Resolv_N"/>
</dbReference>
<dbReference type="PROSITE" id="PS00397">
    <property type="entry name" value="RECOMBINASES_1"/>
    <property type="match status" value="1"/>
</dbReference>
<dbReference type="EMBL" id="FWPT01000001">
    <property type="protein sequence ID" value="SMA36346.1"/>
    <property type="molecule type" value="Genomic_DNA"/>
</dbReference>
<dbReference type="PANTHER" id="PTHR30461:SF26">
    <property type="entry name" value="RESOLVASE HOMOLOG YNEB"/>
    <property type="match status" value="1"/>
</dbReference>
<keyword evidence="3" id="KW-0238">DNA-binding</keyword>
<protein>
    <submittedName>
        <fullName evidence="8">DNA-invertase hin</fullName>
    </submittedName>
</protein>
<evidence type="ECO:0000256" key="5">
    <source>
        <dbReference type="PIRSR" id="PIRSR606118-50"/>
    </source>
</evidence>
<dbReference type="Gene3D" id="3.40.50.1390">
    <property type="entry name" value="Resolvase, N-terminal catalytic domain"/>
    <property type="match status" value="1"/>
</dbReference>
<dbReference type="Pfam" id="PF00239">
    <property type="entry name" value="Resolvase"/>
    <property type="match status" value="1"/>
</dbReference>
<evidence type="ECO:0000313" key="9">
    <source>
        <dbReference type="Proteomes" id="UP000196573"/>
    </source>
</evidence>
<reference evidence="8 9" key="1">
    <citation type="submission" date="2017-03" db="EMBL/GenBank/DDBJ databases">
        <authorList>
            <person name="Afonso C.L."/>
            <person name="Miller P.J."/>
            <person name="Scott M.A."/>
            <person name="Spackman E."/>
            <person name="Goraichik I."/>
            <person name="Dimitrov K.M."/>
            <person name="Suarez D.L."/>
            <person name="Swayne D.E."/>
        </authorList>
    </citation>
    <scope>NUCLEOTIDE SEQUENCE [LARGE SCALE GENOMIC DNA]</scope>
    <source>
        <strain evidence="8">SB41UT1</strain>
    </source>
</reference>
<dbReference type="PROSITE" id="PS51736">
    <property type="entry name" value="RECOMBINASES_3"/>
    <property type="match status" value="1"/>
</dbReference>
<evidence type="ECO:0000256" key="2">
    <source>
        <dbReference type="ARBA" id="ARBA00022908"/>
    </source>
</evidence>
<dbReference type="InterPro" id="IPR006118">
    <property type="entry name" value="Recombinase_CS"/>
</dbReference>
<evidence type="ECO:0000256" key="1">
    <source>
        <dbReference type="ARBA" id="ARBA00009913"/>
    </source>
</evidence>
<dbReference type="RefSeq" id="WP_087106761.1">
    <property type="nucleotide sequence ID" value="NZ_CBCSCN010000004.1"/>
</dbReference>
<keyword evidence="9" id="KW-1185">Reference proteome</keyword>
<dbReference type="GO" id="GO:0015074">
    <property type="term" value="P:DNA integration"/>
    <property type="evidence" value="ECO:0007669"/>
    <property type="project" value="UniProtKB-KW"/>
</dbReference>
<dbReference type="InterPro" id="IPR009057">
    <property type="entry name" value="Homeodomain-like_sf"/>
</dbReference>
<sequence>MPGQNVGYIRVSSVDQNTDRQLAGTDLDIIFEDKCSGKDTNRPQLIACLRHLRSQDVLHVHSIDRLARNLKDLQTLVEELTGRGVTLRFHKENLTFTGDSNPMQKLMLQMMGAFAEFERSMIRERQREGIAAARKKGKQIGARRKLTEEQLIVVQERLASGSVNKTALARELGVSRQTLYNAIGQETLPHKTT</sequence>
<organism evidence="8 9">
    <name type="scientific">Parendozoicomonas haliclonae</name>
    <dbReference type="NCBI Taxonomy" id="1960125"/>
    <lineage>
        <taxon>Bacteria</taxon>
        <taxon>Pseudomonadati</taxon>
        <taxon>Pseudomonadota</taxon>
        <taxon>Gammaproteobacteria</taxon>
        <taxon>Oceanospirillales</taxon>
        <taxon>Endozoicomonadaceae</taxon>
        <taxon>Parendozoicomonas</taxon>
    </lineage>
</organism>
<dbReference type="SUPFAM" id="SSF53041">
    <property type="entry name" value="Resolvase-like"/>
    <property type="match status" value="1"/>
</dbReference>
<feature type="domain" description="Resolvase/invertase-type recombinase catalytic" evidence="7">
    <location>
        <begin position="4"/>
        <end position="137"/>
    </location>
</feature>
<dbReference type="CDD" id="cd03768">
    <property type="entry name" value="SR_ResInv"/>
    <property type="match status" value="1"/>
</dbReference>
<dbReference type="CDD" id="cd00569">
    <property type="entry name" value="HTH_Hin_like"/>
    <property type="match status" value="1"/>
</dbReference>
<evidence type="ECO:0000313" key="8">
    <source>
        <dbReference type="EMBL" id="SMA36346.1"/>
    </source>
</evidence>
<evidence type="ECO:0000256" key="3">
    <source>
        <dbReference type="ARBA" id="ARBA00023125"/>
    </source>
</evidence>
<evidence type="ECO:0000256" key="6">
    <source>
        <dbReference type="PROSITE-ProRule" id="PRU10137"/>
    </source>
</evidence>
<name>A0A1X7AFV0_9GAMM</name>
<dbReference type="Proteomes" id="UP000196573">
    <property type="component" value="Unassembled WGS sequence"/>
</dbReference>
<evidence type="ECO:0000259" key="7">
    <source>
        <dbReference type="PROSITE" id="PS51736"/>
    </source>
</evidence>
<dbReference type="SUPFAM" id="SSF46689">
    <property type="entry name" value="Homeodomain-like"/>
    <property type="match status" value="1"/>
</dbReference>
<comment type="similarity">
    <text evidence="1">Belongs to the site-specific recombinase resolvase family.</text>
</comment>
<dbReference type="PANTHER" id="PTHR30461">
    <property type="entry name" value="DNA-INVERTASE FROM LAMBDOID PROPHAGE"/>
    <property type="match status" value="1"/>
</dbReference>
<feature type="active site" description="O-(5'-phospho-DNA)-serine intermediate" evidence="5 6">
    <location>
        <position position="12"/>
    </location>
</feature>
<gene>
    <name evidence="8" type="primary">hin_1</name>
    <name evidence="8" type="ORF">EHSB41UT_00624</name>
</gene>
<dbReference type="GO" id="GO:0003677">
    <property type="term" value="F:DNA binding"/>
    <property type="evidence" value="ECO:0007669"/>
    <property type="project" value="UniProtKB-KW"/>
</dbReference>
<dbReference type="Gene3D" id="1.10.10.60">
    <property type="entry name" value="Homeodomain-like"/>
    <property type="match status" value="1"/>
</dbReference>